<keyword evidence="1" id="KW-0732">Signal</keyword>
<dbReference type="AlphaFoldDB" id="A0A368LKL7"/>
<dbReference type="RefSeq" id="WP_086962057.1">
    <property type="nucleotide sequence ID" value="NZ_AP018680.1"/>
</dbReference>
<dbReference type="Proteomes" id="UP000252479">
    <property type="component" value="Unassembled WGS sequence"/>
</dbReference>
<comment type="caution">
    <text evidence="2">The sequence shown here is derived from an EMBL/GenBank/DDBJ whole genome shotgun (WGS) entry which is preliminary data.</text>
</comment>
<evidence type="ECO:0000313" key="3">
    <source>
        <dbReference type="Proteomes" id="UP000252479"/>
    </source>
</evidence>
<organism evidence="2 3">
    <name type="scientific">Vibrio casei</name>
    <dbReference type="NCBI Taxonomy" id="673372"/>
    <lineage>
        <taxon>Bacteria</taxon>
        <taxon>Pseudomonadati</taxon>
        <taxon>Pseudomonadota</taxon>
        <taxon>Gammaproteobacteria</taxon>
        <taxon>Vibrionales</taxon>
        <taxon>Vibrionaceae</taxon>
        <taxon>Vibrio</taxon>
    </lineage>
</organism>
<gene>
    <name evidence="2" type="ORF">CIK83_01765</name>
</gene>
<accession>A0A368LKL7</accession>
<feature type="chain" id="PRO_5016662904" evidence="1">
    <location>
        <begin position="18"/>
        <end position="121"/>
    </location>
</feature>
<reference evidence="2 3" key="1">
    <citation type="journal article" date="2017" name="Elife">
        <title>Extensive horizontal gene transfer in cheese-associated bacteria.</title>
        <authorList>
            <person name="Bonham K.S."/>
            <person name="Wolfe B.E."/>
            <person name="Dutton R.J."/>
        </authorList>
    </citation>
    <scope>NUCLEOTIDE SEQUENCE [LARGE SCALE GENOMIC DNA]</scope>
    <source>
        <strain evidence="2 3">JB196</strain>
    </source>
</reference>
<evidence type="ECO:0000313" key="2">
    <source>
        <dbReference type="EMBL" id="RCS72440.1"/>
    </source>
</evidence>
<keyword evidence="3" id="KW-1185">Reference proteome</keyword>
<dbReference type="OrthoDB" id="5917937at2"/>
<dbReference type="PROSITE" id="PS51257">
    <property type="entry name" value="PROKAR_LIPOPROTEIN"/>
    <property type="match status" value="1"/>
</dbReference>
<evidence type="ECO:0000256" key="1">
    <source>
        <dbReference type="SAM" id="SignalP"/>
    </source>
</evidence>
<dbReference type="Pfam" id="PF10973">
    <property type="entry name" value="DUF2799"/>
    <property type="match status" value="1"/>
</dbReference>
<name>A0A368LKL7_9VIBR</name>
<protein>
    <submittedName>
        <fullName evidence="2">DUF2799 domain-containing protein</fullName>
    </submittedName>
</protein>
<dbReference type="InterPro" id="IPR021242">
    <property type="entry name" value="DUF2799"/>
</dbReference>
<dbReference type="EMBL" id="QPGL01000001">
    <property type="protein sequence ID" value="RCS72440.1"/>
    <property type="molecule type" value="Genomic_DNA"/>
</dbReference>
<sequence length="121" mass="13449">MKSFFLILILVVLAGCASQHDMPDTSNVQAWKAYGEKQANQGFVEYSKQDLEKKSGLMELNAAAADAYHQGYLIGQKQYCSQNPSWLASSGQTYRGICDEVNPQFGQNYMASSTQYNGSRM</sequence>
<dbReference type="GeneID" id="303187623"/>
<feature type="signal peptide" evidence="1">
    <location>
        <begin position="1"/>
        <end position="17"/>
    </location>
</feature>
<proteinExistence type="predicted"/>